<dbReference type="AlphaFoldDB" id="A0A0V8IQE7"/>
<dbReference type="PANTHER" id="PTHR34109">
    <property type="entry name" value="BNAUNNG04460D PROTEIN-RELATED"/>
    <property type="match status" value="1"/>
</dbReference>
<reference evidence="2 3" key="1">
    <citation type="journal article" date="2014" name="Arch. Microbiol.">
        <title>Arthrobacter enclensis sp. nov., isolated from sediment sample.</title>
        <authorList>
            <person name="Dastager S.G."/>
            <person name="Liu Q."/>
            <person name="Tang S.K."/>
            <person name="Krishnamurthi S."/>
            <person name="Lee J.C."/>
            <person name="Li W.J."/>
        </authorList>
    </citation>
    <scope>NUCLEOTIDE SEQUENCE [LARGE SCALE GENOMIC DNA]</scope>
    <source>
        <strain evidence="2 3">NIO-1008</strain>
    </source>
</reference>
<dbReference type="Gene3D" id="3.30.720.110">
    <property type="match status" value="1"/>
</dbReference>
<dbReference type="RefSeq" id="WP_058268031.1">
    <property type="nucleotide sequence ID" value="NZ_FMAZ01000003.1"/>
</dbReference>
<accession>A0A0V8IQE7</accession>
<feature type="domain" description="VOC" evidence="1">
    <location>
        <begin position="2"/>
        <end position="124"/>
    </location>
</feature>
<evidence type="ECO:0000259" key="1">
    <source>
        <dbReference type="PROSITE" id="PS51819"/>
    </source>
</evidence>
<dbReference type="SUPFAM" id="SSF54593">
    <property type="entry name" value="Glyoxalase/Bleomycin resistance protein/Dihydroxybiphenyl dioxygenase"/>
    <property type="match status" value="1"/>
</dbReference>
<gene>
    <name evidence="2" type="ORF">AS031_10310</name>
</gene>
<organism evidence="2 3">
    <name type="scientific">Pseudarthrobacter enclensis</name>
    <dbReference type="NCBI Taxonomy" id="993070"/>
    <lineage>
        <taxon>Bacteria</taxon>
        <taxon>Bacillati</taxon>
        <taxon>Actinomycetota</taxon>
        <taxon>Actinomycetes</taxon>
        <taxon>Micrococcales</taxon>
        <taxon>Micrococcaceae</taxon>
        <taxon>Pseudarthrobacter</taxon>
    </lineage>
</organism>
<dbReference type="OrthoDB" id="9809391at2"/>
<name>A0A0V8IQE7_9MICC</name>
<dbReference type="Gene3D" id="3.30.720.120">
    <property type="match status" value="1"/>
</dbReference>
<protein>
    <submittedName>
        <fullName evidence="2">Bleomycin resistance protein</fullName>
    </submittedName>
</protein>
<proteinExistence type="predicted"/>
<evidence type="ECO:0000313" key="2">
    <source>
        <dbReference type="EMBL" id="KSU76963.1"/>
    </source>
</evidence>
<dbReference type="PANTHER" id="PTHR34109:SF1">
    <property type="entry name" value="VOC DOMAIN-CONTAINING PROTEIN"/>
    <property type="match status" value="1"/>
</dbReference>
<dbReference type="InterPro" id="IPR037523">
    <property type="entry name" value="VOC_core"/>
</dbReference>
<dbReference type="EMBL" id="LNQM01000003">
    <property type="protein sequence ID" value="KSU76963.1"/>
    <property type="molecule type" value="Genomic_DNA"/>
</dbReference>
<dbReference type="Proteomes" id="UP000053199">
    <property type="component" value="Unassembled WGS sequence"/>
</dbReference>
<evidence type="ECO:0000313" key="3">
    <source>
        <dbReference type="Proteomes" id="UP000053199"/>
    </source>
</evidence>
<dbReference type="STRING" id="993070.AS031_10310"/>
<dbReference type="InterPro" id="IPR004360">
    <property type="entry name" value="Glyas_Fos-R_dOase_dom"/>
</dbReference>
<dbReference type="InterPro" id="IPR029068">
    <property type="entry name" value="Glyas_Bleomycin-R_OHBP_Dase"/>
</dbReference>
<comment type="caution">
    <text evidence="2">The sequence shown here is derived from an EMBL/GenBank/DDBJ whole genome shotgun (WGS) entry which is preliminary data.</text>
</comment>
<sequence length="130" mass="14263">MEPRLFAYLSYPDAPAALDWLQAVGFDVVRRQDGPDGTVVHSEVRMGDAVLMVAGDDADYQRAPLVGRSTGQGLYLYLDDVDAFFARALAAGARPVIEPEDTEWGSRRCRVLDPQGREWSAGSYEPGAAW</sequence>
<dbReference type="Pfam" id="PF00903">
    <property type="entry name" value="Glyoxalase"/>
    <property type="match status" value="1"/>
</dbReference>
<keyword evidence="3" id="KW-1185">Reference proteome</keyword>
<dbReference type="PROSITE" id="PS51819">
    <property type="entry name" value="VOC"/>
    <property type="match status" value="1"/>
</dbReference>